<dbReference type="SUPFAM" id="SSF56300">
    <property type="entry name" value="Metallo-dependent phosphatases"/>
    <property type="match status" value="1"/>
</dbReference>
<dbReference type="AlphaFoldDB" id="A0A1G8YDF6"/>
<dbReference type="RefSeq" id="WP_092703994.1">
    <property type="nucleotide sequence ID" value="NZ_FNFC01000014.1"/>
</dbReference>
<dbReference type="Gene3D" id="3.60.21.10">
    <property type="match status" value="1"/>
</dbReference>
<dbReference type="EMBL" id="FNFC01000014">
    <property type="protein sequence ID" value="SDK00949.1"/>
    <property type="molecule type" value="Genomic_DNA"/>
</dbReference>
<feature type="domain" description="5'-Nucleotidase C-terminal" evidence="3">
    <location>
        <begin position="272"/>
        <end position="414"/>
    </location>
</feature>
<proteinExistence type="predicted"/>
<evidence type="ECO:0000259" key="3">
    <source>
        <dbReference type="Pfam" id="PF02872"/>
    </source>
</evidence>
<evidence type="ECO:0000256" key="1">
    <source>
        <dbReference type="ARBA" id="ARBA00022729"/>
    </source>
</evidence>
<dbReference type="GO" id="GO:0016787">
    <property type="term" value="F:hydrolase activity"/>
    <property type="evidence" value="ECO:0007669"/>
    <property type="project" value="InterPro"/>
</dbReference>
<dbReference type="PANTHER" id="PTHR11575:SF24">
    <property type="entry name" value="5'-NUCLEOTIDASE"/>
    <property type="match status" value="1"/>
</dbReference>
<accession>A0A1G8YDF6</accession>
<dbReference type="Proteomes" id="UP000198856">
    <property type="component" value="Unassembled WGS sequence"/>
</dbReference>
<dbReference type="PANTHER" id="PTHR11575">
    <property type="entry name" value="5'-NUCLEOTIDASE-RELATED"/>
    <property type="match status" value="1"/>
</dbReference>
<dbReference type="InterPro" id="IPR036907">
    <property type="entry name" value="5'-Nucleotdase_C_sf"/>
</dbReference>
<dbReference type="STRING" id="890420.SAMN05216226_11452"/>
<evidence type="ECO:0000259" key="2">
    <source>
        <dbReference type="Pfam" id="PF00149"/>
    </source>
</evidence>
<dbReference type="OrthoDB" id="21342at2157"/>
<name>A0A1G8YDF6_9EURY</name>
<dbReference type="InterPro" id="IPR004843">
    <property type="entry name" value="Calcineurin-like_PHP"/>
</dbReference>
<dbReference type="InterPro" id="IPR008334">
    <property type="entry name" value="5'-Nucleotdase_C"/>
</dbReference>
<evidence type="ECO:0000313" key="5">
    <source>
        <dbReference type="Proteomes" id="UP000198856"/>
    </source>
</evidence>
<dbReference type="Pfam" id="PF02872">
    <property type="entry name" value="5_nucleotid_C"/>
    <property type="match status" value="1"/>
</dbReference>
<reference evidence="4 5" key="1">
    <citation type="submission" date="2016-10" db="EMBL/GenBank/DDBJ databases">
        <authorList>
            <person name="de Groot N.N."/>
        </authorList>
    </citation>
    <scope>NUCLEOTIDE SEQUENCE [LARGE SCALE GENOMIC DNA]</scope>
    <source>
        <strain evidence="4 5">IBRC-M10015</strain>
    </source>
</reference>
<sequence length="462" mass="49456">MAVRILQYSDIENATDDPGRIGRLTQALQTRREEDTLVCGTGDTTAPGLLSMETDGEHITPFFEAIEPDFSVPGNHDFDNGVDAFRTVVADSPQQWLVANLRDGDRPLAHDLGVRETATVGVDGERIGLVGVTDPVTLGDHVTTGEVTVTDPVAAAEAAVTDLPADCDHVVVLSHAGGRDDELARIAGVDLVVGGHEHDRRADAVAGTPVAHPGERGERLTEAELGDEVTVTLHDVTDAPVEAEMAETYRDLFAELGLNETVTRVDDSIGRTQTDRYPETPIGNFVVDAIRWVADADVGVVHPLMLRSGPPLTGDVSVGDVRSTTPFDNGIHSTRLDGEELLALFESLDSPDFLDLDGEVYGHVSGATLSWRRDDGGLDLVDATVGGQRPAPSETYVVAAPSLELYSDELYPVLDEDYIEADHGSQHDALVGYAREHGIDSGTDGRMQVIADTADGEFRSLR</sequence>
<dbReference type="InterPro" id="IPR006179">
    <property type="entry name" value="5_nucleotidase/apyrase"/>
</dbReference>
<keyword evidence="5" id="KW-1185">Reference proteome</keyword>
<dbReference type="Pfam" id="PF00149">
    <property type="entry name" value="Metallophos"/>
    <property type="match status" value="1"/>
</dbReference>
<feature type="domain" description="Calcineurin-like phosphoesterase" evidence="2">
    <location>
        <begin position="4"/>
        <end position="199"/>
    </location>
</feature>
<organism evidence="4 5">
    <name type="scientific">Halovenus aranensis</name>
    <dbReference type="NCBI Taxonomy" id="890420"/>
    <lineage>
        <taxon>Archaea</taxon>
        <taxon>Methanobacteriati</taxon>
        <taxon>Methanobacteriota</taxon>
        <taxon>Stenosarchaea group</taxon>
        <taxon>Halobacteria</taxon>
        <taxon>Halobacteriales</taxon>
        <taxon>Haloarculaceae</taxon>
        <taxon>Halovenus</taxon>
    </lineage>
</organism>
<keyword evidence="1" id="KW-0732">Signal</keyword>
<dbReference type="GO" id="GO:0009166">
    <property type="term" value="P:nucleotide catabolic process"/>
    <property type="evidence" value="ECO:0007669"/>
    <property type="project" value="InterPro"/>
</dbReference>
<gene>
    <name evidence="4" type="ORF">SAMN05216226_11452</name>
</gene>
<protein>
    <submittedName>
        <fullName evidence="4">2',3'-cyclic-nucleotide 2'-phosphodiesterase/5'-or 3'-nucleotidase, 5'-nucleotidase family</fullName>
    </submittedName>
</protein>
<dbReference type="SUPFAM" id="SSF55816">
    <property type="entry name" value="5'-nucleotidase (syn. UDP-sugar hydrolase), C-terminal domain"/>
    <property type="match status" value="1"/>
</dbReference>
<evidence type="ECO:0000313" key="4">
    <source>
        <dbReference type="EMBL" id="SDK00949.1"/>
    </source>
</evidence>
<dbReference type="Gene3D" id="3.90.780.10">
    <property type="entry name" value="5'-Nucleotidase, C-terminal domain"/>
    <property type="match status" value="1"/>
</dbReference>
<dbReference type="InterPro" id="IPR029052">
    <property type="entry name" value="Metallo-depent_PP-like"/>
</dbReference>